<gene>
    <name evidence="1" type="ORF">LK10_16040</name>
</gene>
<comment type="caution">
    <text evidence="1">The sequence shown here is derived from an EMBL/GenBank/DDBJ whole genome shotgun (WGS) entry which is preliminary data.</text>
</comment>
<evidence type="ECO:0000313" key="1">
    <source>
        <dbReference type="EMBL" id="KHL01391.1"/>
    </source>
</evidence>
<sequence length="102" mass="11164">MLFAGQVRQVLFDGRELPGEPTAGPLHAVDFSGAVFADVEFSGYRLDNVLLPEGTRAVQHWTRGGRRALELLAYDQNPKARMLAGELRTPPAGTPFVRGRSD</sequence>
<keyword evidence="2" id="KW-1185">Reference proteome</keyword>
<protein>
    <submittedName>
        <fullName evidence="1">Uncharacterized protein</fullName>
    </submittedName>
</protein>
<evidence type="ECO:0000313" key="2">
    <source>
        <dbReference type="Proteomes" id="UP000030982"/>
    </source>
</evidence>
<proteinExistence type="predicted"/>
<dbReference type="STRING" id="1338436.LK10_16040"/>
<dbReference type="AlphaFoldDB" id="A0A0B2AHU3"/>
<accession>A0A0B2AHU3</accession>
<dbReference type="OrthoDB" id="33861at2"/>
<name>A0A0B2AHU3_9MICC</name>
<reference evidence="1 2" key="1">
    <citation type="submission" date="2014-09" db="EMBL/GenBank/DDBJ databases">
        <title>Genome sequence of Sinomonas sp. MUSC 117.</title>
        <authorList>
            <person name="Lee L.-H."/>
        </authorList>
    </citation>
    <scope>NUCLEOTIDE SEQUENCE [LARGE SCALE GENOMIC DNA]</scope>
    <source>
        <strain evidence="1 2">MUSC 117</strain>
    </source>
</reference>
<dbReference type="Proteomes" id="UP000030982">
    <property type="component" value="Unassembled WGS sequence"/>
</dbReference>
<dbReference type="RefSeq" id="WP_043125754.1">
    <property type="nucleotide sequence ID" value="NZ_JTDL01000141.1"/>
</dbReference>
<dbReference type="EMBL" id="JTDL01000141">
    <property type="protein sequence ID" value="KHL01391.1"/>
    <property type="molecule type" value="Genomic_DNA"/>
</dbReference>
<organism evidence="1 2">
    <name type="scientific">Sinomonas humi</name>
    <dbReference type="NCBI Taxonomy" id="1338436"/>
    <lineage>
        <taxon>Bacteria</taxon>
        <taxon>Bacillati</taxon>
        <taxon>Actinomycetota</taxon>
        <taxon>Actinomycetes</taxon>
        <taxon>Micrococcales</taxon>
        <taxon>Micrococcaceae</taxon>
        <taxon>Sinomonas</taxon>
    </lineage>
</organism>